<keyword evidence="4" id="KW-1003">Cell membrane</keyword>
<keyword evidence="7" id="KW-0479">Metal-binding</keyword>
<dbReference type="GO" id="GO:0006508">
    <property type="term" value="P:proteolysis"/>
    <property type="evidence" value="ECO:0007669"/>
    <property type="project" value="UniProtKB-KW"/>
</dbReference>
<dbReference type="Pfam" id="PF02163">
    <property type="entry name" value="Peptidase_M50"/>
    <property type="match status" value="1"/>
</dbReference>
<feature type="transmembrane region" description="Helical" evidence="13">
    <location>
        <begin position="7"/>
        <end position="29"/>
    </location>
</feature>
<feature type="transmembrane region" description="Helical" evidence="13">
    <location>
        <begin position="173"/>
        <end position="193"/>
    </location>
</feature>
<comment type="subcellular location">
    <subcellularLocation>
        <location evidence="2">Cell membrane</location>
        <topology evidence="2">Multi-pass membrane protein</topology>
    </subcellularLocation>
</comment>
<sequence length="207" mass="23129">MQEWLLEFLVTLPAVLWAITIHEFAHGIVAYKLGDPTPKITGRLTLNPFAHIDFIGFLALLIVHFGWAKPVLVNPQNFRKLSRKTGEVLVAFAGPFANFLSAFVSALILKHFPFGTLPPNVSEPLYYMVGYSLLINVAFGVFNLLPVPPLDGSKILEAFLPPKLYYSYKKIEPYGFIILIIIVISPVLNWILLPLVNAIINAMRAIT</sequence>
<evidence type="ECO:0000259" key="14">
    <source>
        <dbReference type="Pfam" id="PF02163"/>
    </source>
</evidence>
<dbReference type="InterPro" id="IPR044537">
    <property type="entry name" value="Rip2-like"/>
</dbReference>
<evidence type="ECO:0000256" key="6">
    <source>
        <dbReference type="ARBA" id="ARBA00022692"/>
    </source>
</evidence>
<dbReference type="Proteomes" id="UP000295777">
    <property type="component" value="Unassembled WGS sequence"/>
</dbReference>
<keyword evidence="8" id="KW-0378">Hydrolase</keyword>
<dbReference type="AlphaFoldDB" id="A0A4R1G927"/>
<evidence type="ECO:0000256" key="9">
    <source>
        <dbReference type="ARBA" id="ARBA00022833"/>
    </source>
</evidence>
<dbReference type="RefSeq" id="WP_132526572.1">
    <property type="nucleotide sequence ID" value="NZ_SMFV01000003.1"/>
</dbReference>
<accession>A0A4R1G927</accession>
<gene>
    <name evidence="15" type="ORF">CLV27_1090</name>
</gene>
<dbReference type="InterPro" id="IPR052348">
    <property type="entry name" value="Metallopeptidase_M50B"/>
</dbReference>
<dbReference type="OrthoDB" id="9800627at2"/>
<organism evidence="15 16">
    <name type="scientific">Phorcysia thermohydrogeniphila</name>
    <dbReference type="NCBI Taxonomy" id="936138"/>
    <lineage>
        <taxon>Bacteria</taxon>
        <taxon>Pseudomonadati</taxon>
        <taxon>Aquificota</taxon>
        <taxon>Aquificia</taxon>
        <taxon>Desulfurobacteriales</taxon>
        <taxon>Desulfurobacteriaceae</taxon>
        <taxon>Phorcysia</taxon>
    </lineage>
</organism>
<evidence type="ECO:0000256" key="12">
    <source>
        <dbReference type="ARBA" id="ARBA00023136"/>
    </source>
</evidence>
<evidence type="ECO:0000256" key="7">
    <source>
        <dbReference type="ARBA" id="ARBA00022723"/>
    </source>
</evidence>
<dbReference type="PANTHER" id="PTHR35864:SF1">
    <property type="entry name" value="ZINC METALLOPROTEASE YWHC-RELATED"/>
    <property type="match status" value="1"/>
</dbReference>
<dbReference type="EMBL" id="SMFV01000003">
    <property type="protein sequence ID" value="TCK04657.1"/>
    <property type="molecule type" value="Genomic_DNA"/>
</dbReference>
<protein>
    <submittedName>
        <fullName evidence="15">Zn-dependent protease</fullName>
    </submittedName>
</protein>
<reference evidence="15 16" key="1">
    <citation type="submission" date="2019-03" db="EMBL/GenBank/DDBJ databases">
        <title>Genomic Encyclopedia of Archaeal and Bacterial Type Strains, Phase II (KMG-II): from individual species to whole genera.</title>
        <authorList>
            <person name="Goeker M."/>
        </authorList>
    </citation>
    <scope>NUCLEOTIDE SEQUENCE [LARGE SCALE GENOMIC DNA]</scope>
    <source>
        <strain evidence="15 16">DSM 24425</strain>
    </source>
</reference>
<comment type="cofactor">
    <cofactor evidence="1">
        <name>Zn(2+)</name>
        <dbReference type="ChEBI" id="CHEBI:29105"/>
    </cofactor>
</comment>
<feature type="transmembrane region" description="Helical" evidence="13">
    <location>
        <begin position="88"/>
        <end position="109"/>
    </location>
</feature>
<keyword evidence="9" id="KW-0862">Zinc</keyword>
<feature type="transmembrane region" description="Helical" evidence="13">
    <location>
        <begin position="49"/>
        <end position="67"/>
    </location>
</feature>
<evidence type="ECO:0000256" key="1">
    <source>
        <dbReference type="ARBA" id="ARBA00001947"/>
    </source>
</evidence>
<evidence type="ECO:0000256" key="5">
    <source>
        <dbReference type="ARBA" id="ARBA00022670"/>
    </source>
</evidence>
<dbReference type="PANTHER" id="PTHR35864">
    <property type="entry name" value="ZINC METALLOPROTEASE MJ0611-RELATED"/>
    <property type="match status" value="1"/>
</dbReference>
<evidence type="ECO:0000256" key="13">
    <source>
        <dbReference type="SAM" id="Phobius"/>
    </source>
</evidence>
<evidence type="ECO:0000313" key="15">
    <source>
        <dbReference type="EMBL" id="TCK04657.1"/>
    </source>
</evidence>
<comment type="similarity">
    <text evidence="3">Belongs to the peptidase M50B family.</text>
</comment>
<proteinExistence type="inferred from homology"/>
<evidence type="ECO:0000256" key="2">
    <source>
        <dbReference type="ARBA" id="ARBA00004651"/>
    </source>
</evidence>
<evidence type="ECO:0000256" key="10">
    <source>
        <dbReference type="ARBA" id="ARBA00022989"/>
    </source>
</evidence>
<keyword evidence="6 13" id="KW-0812">Transmembrane</keyword>
<evidence type="ECO:0000256" key="8">
    <source>
        <dbReference type="ARBA" id="ARBA00022801"/>
    </source>
</evidence>
<keyword evidence="5 15" id="KW-0645">Protease</keyword>
<keyword evidence="12 13" id="KW-0472">Membrane</keyword>
<keyword evidence="10 13" id="KW-1133">Transmembrane helix</keyword>
<feature type="domain" description="Peptidase M50" evidence="14">
    <location>
        <begin position="127"/>
        <end position="161"/>
    </location>
</feature>
<dbReference type="GO" id="GO:0008237">
    <property type="term" value="F:metallopeptidase activity"/>
    <property type="evidence" value="ECO:0007669"/>
    <property type="project" value="UniProtKB-KW"/>
</dbReference>
<feature type="transmembrane region" description="Helical" evidence="13">
    <location>
        <begin position="125"/>
        <end position="145"/>
    </location>
</feature>
<evidence type="ECO:0000313" key="16">
    <source>
        <dbReference type="Proteomes" id="UP000295777"/>
    </source>
</evidence>
<dbReference type="CDD" id="cd06158">
    <property type="entry name" value="S2P-M50_like_1"/>
    <property type="match status" value="1"/>
</dbReference>
<dbReference type="GO" id="GO:0005886">
    <property type="term" value="C:plasma membrane"/>
    <property type="evidence" value="ECO:0007669"/>
    <property type="project" value="UniProtKB-SubCell"/>
</dbReference>
<evidence type="ECO:0000256" key="4">
    <source>
        <dbReference type="ARBA" id="ARBA00022475"/>
    </source>
</evidence>
<keyword evidence="16" id="KW-1185">Reference proteome</keyword>
<evidence type="ECO:0000256" key="11">
    <source>
        <dbReference type="ARBA" id="ARBA00023049"/>
    </source>
</evidence>
<dbReference type="InterPro" id="IPR008915">
    <property type="entry name" value="Peptidase_M50"/>
</dbReference>
<keyword evidence="11" id="KW-0482">Metalloprotease</keyword>
<name>A0A4R1G927_9BACT</name>
<comment type="caution">
    <text evidence="15">The sequence shown here is derived from an EMBL/GenBank/DDBJ whole genome shotgun (WGS) entry which is preliminary data.</text>
</comment>
<dbReference type="GO" id="GO:0046872">
    <property type="term" value="F:metal ion binding"/>
    <property type="evidence" value="ECO:0007669"/>
    <property type="project" value="UniProtKB-KW"/>
</dbReference>
<evidence type="ECO:0000256" key="3">
    <source>
        <dbReference type="ARBA" id="ARBA00007931"/>
    </source>
</evidence>